<evidence type="ECO:0000313" key="4">
    <source>
        <dbReference type="Proteomes" id="UP001206572"/>
    </source>
</evidence>
<dbReference type="PROSITE" id="PS51186">
    <property type="entry name" value="GNAT"/>
    <property type="match status" value="1"/>
</dbReference>
<feature type="domain" description="N-acetyltransferase" evidence="2">
    <location>
        <begin position="1"/>
        <end position="164"/>
    </location>
</feature>
<dbReference type="Gene3D" id="3.40.630.30">
    <property type="match status" value="1"/>
</dbReference>
<evidence type="ECO:0000313" key="3">
    <source>
        <dbReference type="EMBL" id="MCS0596559.1"/>
    </source>
</evidence>
<name>A0ABT2AJY8_9BURK</name>
<keyword evidence="1" id="KW-0808">Transferase</keyword>
<comment type="caution">
    <text evidence="3">The sequence shown here is derived from an EMBL/GenBank/DDBJ whole genome shotgun (WGS) entry which is preliminary data.</text>
</comment>
<organism evidence="3 4">
    <name type="scientific">Massilia agri</name>
    <dbReference type="NCBI Taxonomy" id="1886785"/>
    <lineage>
        <taxon>Bacteria</taxon>
        <taxon>Pseudomonadati</taxon>
        <taxon>Pseudomonadota</taxon>
        <taxon>Betaproteobacteria</taxon>
        <taxon>Burkholderiales</taxon>
        <taxon>Oxalobacteraceae</taxon>
        <taxon>Telluria group</taxon>
        <taxon>Massilia</taxon>
    </lineage>
</organism>
<reference evidence="3 4" key="1">
    <citation type="submission" date="2022-08" db="EMBL/GenBank/DDBJ databases">
        <title>Reclassification of Massilia species as members of the genera Telluria, Duganella, Pseudoduganella, Mokoshia gen. nov. and Zemynaea gen. nov. using orthogonal and non-orthogonal genome-based approaches.</title>
        <authorList>
            <person name="Bowman J.P."/>
        </authorList>
    </citation>
    <scope>NUCLEOTIDE SEQUENCE [LARGE SCALE GENOMIC DNA]</scope>
    <source>
        <strain evidence="3 4">JCM 31661</strain>
    </source>
</reference>
<gene>
    <name evidence="3" type="ORF">NX780_09365</name>
</gene>
<dbReference type="RefSeq" id="WP_258827595.1">
    <property type="nucleotide sequence ID" value="NZ_JANUHA010000005.1"/>
</dbReference>
<dbReference type="PANTHER" id="PTHR13947:SF37">
    <property type="entry name" value="LD18367P"/>
    <property type="match status" value="1"/>
</dbReference>
<evidence type="ECO:0000259" key="2">
    <source>
        <dbReference type="PROSITE" id="PS51186"/>
    </source>
</evidence>
<protein>
    <submittedName>
        <fullName evidence="3">GNAT family N-acetyltransferase</fullName>
    </submittedName>
</protein>
<dbReference type="PANTHER" id="PTHR13947">
    <property type="entry name" value="GNAT FAMILY N-ACETYLTRANSFERASE"/>
    <property type="match status" value="1"/>
</dbReference>
<dbReference type="InterPro" id="IPR050769">
    <property type="entry name" value="NAT_camello-type"/>
</dbReference>
<sequence length="167" mass="18424">MIRRLQPQEWQAYRAIRLRALEEAPDAFCATLAEAQAWDIGEWAARLERAATSGIDCPLAAEQDGAPVGLLWAKVDADHPDRVNLFQVWVAPECRGRGVASALLDEALAWARARGARAVHLGVNRANTHVVRLYERAGFEAIGAPRPMREGSSNMEQQMRLLLTAGE</sequence>
<accession>A0ABT2AJY8</accession>
<dbReference type="InterPro" id="IPR016181">
    <property type="entry name" value="Acyl_CoA_acyltransferase"/>
</dbReference>
<keyword evidence="4" id="KW-1185">Reference proteome</keyword>
<dbReference type="CDD" id="cd04301">
    <property type="entry name" value="NAT_SF"/>
    <property type="match status" value="1"/>
</dbReference>
<dbReference type="EMBL" id="JANUHA010000005">
    <property type="protein sequence ID" value="MCS0596559.1"/>
    <property type="molecule type" value="Genomic_DNA"/>
</dbReference>
<dbReference type="Proteomes" id="UP001206572">
    <property type="component" value="Unassembled WGS sequence"/>
</dbReference>
<dbReference type="SUPFAM" id="SSF55729">
    <property type="entry name" value="Acyl-CoA N-acyltransferases (Nat)"/>
    <property type="match status" value="1"/>
</dbReference>
<dbReference type="Pfam" id="PF00583">
    <property type="entry name" value="Acetyltransf_1"/>
    <property type="match status" value="1"/>
</dbReference>
<proteinExistence type="predicted"/>
<evidence type="ECO:0000256" key="1">
    <source>
        <dbReference type="ARBA" id="ARBA00022679"/>
    </source>
</evidence>
<dbReference type="InterPro" id="IPR000182">
    <property type="entry name" value="GNAT_dom"/>
</dbReference>